<dbReference type="OrthoDB" id="3176171at2759"/>
<dbReference type="CDD" id="cd01233">
    <property type="entry name" value="PH_KIFIA_KIFIB"/>
    <property type="match status" value="1"/>
</dbReference>
<accession>A0A6A7AED7</accession>
<dbReference type="Gene3D" id="3.40.850.10">
    <property type="entry name" value="Kinesin motor domain"/>
    <property type="match status" value="1"/>
</dbReference>
<dbReference type="GO" id="GO:0005524">
    <property type="term" value="F:ATP binding"/>
    <property type="evidence" value="ECO:0007669"/>
    <property type="project" value="UniProtKB-UniRule"/>
</dbReference>
<dbReference type="InterPro" id="IPR019821">
    <property type="entry name" value="Kinesin_motor_CS"/>
</dbReference>
<dbReference type="Pfam" id="PF12423">
    <property type="entry name" value="KIF1B"/>
    <property type="match status" value="1"/>
</dbReference>
<dbReference type="SUPFAM" id="SSF49879">
    <property type="entry name" value="SMAD/FHA domain"/>
    <property type="match status" value="1"/>
</dbReference>
<evidence type="ECO:0000256" key="2">
    <source>
        <dbReference type="ARBA" id="ARBA00022448"/>
    </source>
</evidence>
<dbReference type="InterPro" id="IPR011993">
    <property type="entry name" value="PH-like_dom_sf"/>
</dbReference>
<dbReference type="InterPro" id="IPR001849">
    <property type="entry name" value="PH_domain"/>
</dbReference>
<keyword evidence="9" id="KW-0206">Cytoskeleton</keyword>
<evidence type="ECO:0000256" key="6">
    <source>
        <dbReference type="ARBA" id="ARBA00022840"/>
    </source>
</evidence>
<dbReference type="Proteomes" id="UP000799424">
    <property type="component" value="Unassembled WGS sequence"/>
</dbReference>
<evidence type="ECO:0000256" key="9">
    <source>
        <dbReference type="ARBA" id="ARBA00023212"/>
    </source>
</evidence>
<feature type="domain" description="PH" evidence="13">
    <location>
        <begin position="1486"/>
        <end position="1597"/>
    </location>
</feature>
<dbReference type="EMBL" id="MU006218">
    <property type="protein sequence ID" value="KAF2831523.1"/>
    <property type="molecule type" value="Genomic_DNA"/>
</dbReference>
<dbReference type="PROSITE" id="PS50067">
    <property type="entry name" value="KINESIN_MOTOR_2"/>
    <property type="match status" value="1"/>
</dbReference>
<evidence type="ECO:0000256" key="3">
    <source>
        <dbReference type="ARBA" id="ARBA00022490"/>
    </source>
</evidence>
<dbReference type="Pfam" id="PF00225">
    <property type="entry name" value="Kinesin"/>
    <property type="match status" value="1"/>
</dbReference>
<evidence type="ECO:0000256" key="1">
    <source>
        <dbReference type="ARBA" id="ARBA00004245"/>
    </source>
</evidence>
<dbReference type="CDD" id="cd22705">
    <property type="entry name" value="FHA_KIF1"/>
    <property type="match status" value="1"/>
</dbReference>
<evidence type="ECO:0000259" key="13">
    <source>
        <dbReference type="PROSITE" id="PS50003"/>
    </source>
</evidence>
<organism evidence="15 16">
    <name type="scientific">Ophiobolus disseminans</name>
    <dbReference type="NCBI Taxonomy" id="1469910"/>
    <lineage>
        <taxon>Eukaryota</taxon>
        <taxon>Fungi</taxon>
        <taxon>Dikarya</taxon>
        <taxon>Ascomycota</taxon>
        <taxon>Pezizomycotina</taxon>
        <taxon>Dothideomycetes</taxon>
        <taxon>Pleosporomycetidae</taxon>
        <taxon>Pleosporales</taxon>
        <taxon>Pleosporineae</taxon>
        <taxon>Phaeosphaeriaceae</taxon>
        <taxon>Ophiobolus</taxon>
    </lineage>
</organism>
<gene>
    <name evidence="15" type="ORF">CC86DRAFT_463397</name>
</gene>
<dbReference type="InterPro" id="IPR027417">
    <property type="entry name" value="P-loop_NTPase"/>
</dbReference>
<dbReference type="GO" id="GO:0005874">
    <property type="term" value="C:microtubule"/>
    <property type="evidence" value="ECO:0007669"/>
    <property type="project" value="UniProtKB-KW"/>
</dbReference>
<evidence type="ECO:0000259" key="14">
    <source>
        <dbReference type="PROSITE" id="PS50067"/>
    </source>
</evidence>
<comment type="similarity">
    <text evidence="10">Belongs to the TRAFAC class myosin-kinesin ATPase superfamily. Kinesin family.</text>
</comment>
<evidence type="ECO:0000256" key="11">
    <source>
        <dbReference type="SAM" id="Coils"/>
    </source>
</evidence>
<dbReference type="GO" id="GO:0047496">
    <property type="term" value="P:vesicle transport along microtubule"/>
    <property type="evidence" value="ECO:0007669"/>
    <property type="project" value="UniProtKB-ARBA"/>
</dbReference>
<dbReference type="InterPro" id="IPR036961">
    <property type="entry name" value="Kinesin_motor_dom_sf"/>
</dbReference>
<dbReference type="InterPro" id="IPR001752">
    <property type="entry name" value="Kinesin_motor_dom"/>
</dbReference>
<dbReference type="Pfam" id="PF16183">
    <property type="entry name" value="Kinesin_assoc"/>
    <property type="match status" value="1"/>
</dbReference>
<protein>
    <submittedName>
        <fullName evidence="15">Kinesin family protein-like protein</fullName>
    </submittedName>
</protein>
<dbReference type="SMART" id="SM00233">
    <property type="entry name" value="PH"/>
    <property type="match status" value="1"/>
</dbReference>
<dbReference type="Gene3D" id="6.10.250.2520">
    <property type="match status" value="1"/>
</dbReference>
<dbReference type="PANTHER" id="PTHR47117">
    <property type="entry name" value="STAR-RELATED LIPID TRANSFER PROTEIN 9"/>
    <property type="match status" value="1"/>
</dbReference>
<keyword evidence="4" id="KW-0493">Microtubule</keyword>
<feature type="coiled-coil region" evidence="11">
    <location>
        <begin position="749"/>
        <end position="815"/>
    </location>
</feature>
<dbReference type="GO" id="GO:0005546">
    <property type="term" value="F:phosphatidylinositol-4,5-bisphosphate binding"/>
    <property type="evidence" value="ECO:0007669"/>
    <property type="project" value="UniProtKB-ARBA"/>
</dbReference>
<dbReference type="CDD" id="cd01365">
    <property type="entry name" value="KISc_KIF1A_KIF1B"/>
    <property type="match status" value="1"/>
</dbReference>
<feature type="binding site" evidence="10">
    <location>
        <begin position="107"/>
        <end position="114"/>
    </location>
    <ligand>
        <name>ATP</name>
        <dbReference type="ChEBI" id="CHEBI:30616"/>
    </ligand>
</feature>
<dbReference type="PROSITE" id="PS00411">
    <property type="entry name" value="KINESIN_MOTOR_1"/>
    <property type="match status" value="1"/>
</dbReference>
<dbReference type="Gene3D" id="2.60.200.20">
    <property type="match status" value="1"/>
</dbReference>
<keyword evidence="2" id="KW-0813">Transport</keyword>
<dbReference type="InterPro" id="IPR022140">
    <property type="entry name" value="Kinesin-like_KIF1-typ"/>
</dbReference>
<keyword evidence="6 10" id="KW-0067">ATP-binding</keyword>
<dbReference type="FunFam" id="2.60.200.20:FF:000021">
    <property type="entry name" value="Kinesin family protein"/>
    <property type="match status" value="1"/>
</dbReference>
<evidence type="ECO:0000313" key="15">
    <source>
        <dbReference type="EMBL" id="KAF2831523.1"/>
    </source>
</evidence>
<dbReference type="FunFam" id="3.40.850.10:FF:000047">
    <property type="entry name" value="Kinesin family protein"/>
    <property type="match status" value="1"/>
</dbReference>
<dbReference type="InterPro" id="IPR008984">
    <property type="entry name" value="SMAD_FHA_dom_sf"/>
</dbReference>
<keyword evidence="5 10" id="KW-0547">Nucleotide-binding</keyword>
<reference evidence="15" key="1">
    <citation type="journal article" date="2020" name="Stud. Mycol.">
        <title>101 Dothideomycetes genomes: a test case for predicting lifestyles and emergence of pathogens.</title>
        <authorList>
            <person name="Haridas S."/>
            <person name="Albert R."/>
            <person name="Binder M."/>
            <person name="Bloem J."/>
            <person name="Labutti K."/>
            <person name="Salamov A."/>
            <person name="Andreopoulos B."/>
            <person name="Baker S."/>
            <person name="Barry K."/>
            <person name="Bills G."/>
            <person name="Bluhm B."/>
            <person name="Cannon C."/>
            <person name="Castanera R."/>
            <person name="Culley D."/>
            <person name="Daum C."/>
            <person name="Ezra D."/>
            <person name="Gonzalez J."/>
            <person name="Henrissat B."/>
            <person name="Kuo A."/>
            <person name="Liang C."/>
            <person name="Lipzen A."/>
            <person name="Lutzoni F."/>
            <person name="Magnuson J."/>
            <person name="Mondo S."/>
            <person name="Nolan M."/>
            <person name="Ohm R."/>
            <person name="Pangilinan J."/>
            <person name="Park H.-J."/>
            <person name="Ramirez L."/>
            <person name="Alfaro M."/>
            <person name="Sun H."/>
            <person name="Tritt A."/>
            <person name="Yoshinaga Y."/>
            <person name="Zwiers L.-H."/>
            <person name="Turgeon B."/>
            <person name="Goodwin S."/>
            <person name="Spatafora J."/>
            <person name="Crous P."/>
            <person name="Grigoriev I."/>
        </authorList>
    </citation>
    <scope>NUCLEOTIDE SEQUENCE</scope>
    <source>
        <strain evidence="15">CBS 113818</strain>
    </source>
</reference>
<evidence type="ECO:0000256" key="7">
    <source>
        <dbReference type="ARBA" id="ARBA00023054"/>
    </source>
</evidence>
<dbReference type="InterPro" id="IPR049780">
    <property type="entry name" value="PH_KIFIA_KIFIB"/>
</dbReference>
<dbReference type="SUPFAM" id="SSF52540">
    <property type="entry name" value="P-loop containing nucleoside triphosphate hydrolases"/>
    <property type="match status" value="1"/>
</dbReference>
<dbReference type="InterPro" id="IPR032405">
    <property type="entry name" value="Kinesin_assoc"/>
</dbReference>
<evidence type="ECO:0000256" key="4">
    <source>
        <dbReference type="ARBA" id="ARBA00022701"/>
    </source>
</evidence>
<proteinExistence type="inferred from homology"/>
<keyword evidence="16" id="KW-1185">Reference proteome</keyword>
<evidence type="ECO:0000256" key="5">
    <source>
        <dbReference type="ARBA" id="ARBA00022741"/>
    </source>
</evidence>
<dbReference type="Pfam" id="PF00169">
    <property type="entry name" value="PH"/>
    <property type="match status" value="1"/>
</dbReference>
<dbReference type="GO" id="GO:0008017">
    <property type="term" value="F:microtubule binding"/>
    <property type="evidence" value="ECO:0007669"/>
    <property type="project" value="InterPro"/>
</dbReference>
<dbReference type="GO" id="GO:0008574">
    <property type="term" value="F:plus-end-directed microtubule motor activity"/>
    <property type="evidence" value="ECO:0007669"/>
    <property type="project" value="UniProtKB-ARBA"/>
</dbReference>
<evidence type="ECO:0000313" key="16">
    <source>
        <dbReference type="Proteomes" id="UP000799424"/>
    </source>
</evidence>
<dbReference type="SMART" id="SM00129">
    <property type="entry name" value="KISc"/>
    <property type="match status" value="1"/>
</dbReference>
<evidence type="ECO:0000256" key="10">
    <source>
        <dbReference type="PROSITE-ProRule" id="PRU00283"/>
    </source>
</evidence>
<dbReference type="Pfam" id="PF12473">
    <property type="entry name" value="DUF3694"/>
    <property type="match status" value="1"/>
</dbReference>
<keyword evidence="8 10" id="KW-0505">Motor protein</keyword>
<dbReference type="PROSITE" id="PS50003">
    <property type="entry name" value="PH_DOMAIN"/>
    <property type="match status" value="1"/>
</dbReference>
<keyword evidence="3" id="KW-0963">Cytoplasm</keyword>
<dbReference type="SUPFAM" id="SSF50729">
    <property type="entry name" value="PH domain-like"/>
    <property type="match status" value="1"/>
</dbReference>
<evidence type="ECO:0000256" key="8">
    <source>
        <dbReference type="ARBA" id="ARBA00023175"/>
    </source>
</evidence>
<feature type="domain" description="Kinesin motor" evidence="14">
    <location>
        <begin position="7"/>
        <end position="356"/>
    </location>
</feature>
<comment type="subcellular location">
    <subcellularLocation>
        <location evidence="1">Cytoplasm</location>
        <location evidence="1">Cytoskeleton</location>
    </subcellularLocation>
</comment>
<sequence>MASGGGNIKVVVRCRPFNGREIDRKAQCIVQMKGDQTILRPPSHDVKGKAAKAALEGSKTFAFDKSYWSFDRKAPNYAGQDDLHEDLGKPLLDNAFQGYNNCIFAYGQTGSGKSYSMMGYGQEYGIIPKICQDMFQRIQAMQADKNLSFTVEVSYLEIYNERVRDLLNPSNKGNLRVREHPSTGPYVEDLAKLVVQSFPEIENLMDEGNKARTVAATNMNETSSRSHAVFTLTLSQKRHDVETSMSGERVAKISLVDLAGSERAQSTGATGARLKEGAEINRSLSTLGRVIAALADMSSGKKKTQVPYRDSILTWLLKDSLGGNSMTAMIAAISPADINFEETLSTLRYADSAKRIKNHAVVNEDPNARMIRELKEELSKLRSQLTGGGSGVGGGIAEEQYAPDTPLDKQIVSITQEDGTVKKVSKAEIVEQLNQSEKLYQDLNQTWEEKLLKTEEIHKEREAALEELGISIEKGFVGLTTPKNMPHLVNLSDDPLLTECLVYNLKPGTTTVGNSDIEGQTAQIRLNGSQILADHCHFENVDGKVTVIPKETASVMVNGVRISKPKVLKSGHRIILGDFHIFRFNNPQEARAERAEIGTSLLRHSVTPSHLNSPSPAPRPGHDRSFSTISIANSDFDTDSPRAGSPALWHRGRESEFSYARREALTVLVGSDKRVEDLADEEFDALFEDLNRLREIRKRPESRIWLNDEDTESTSSYPVREKYASGGTLDNFSLDTMLTMPSTPQHEGSEKMQEMRDDMQERVDQQKEDYHAKLKADAEAKVELEQLRAAKLEMEKQMQEQKQEYERHLKELGHESATEASETLAQEEQTDKRLDLTKRVFQQWRRRKYVTMAETILQNAATMKEAQIMSQQMGKRVVFQFCIVDVGHCVPSSYDLVNMGIPGEEDDCLESATKPCVGVRVIDFRNDVVHLWSLDKLRQRVRRMHQINQYMNRPEYLQHFNPESPFSEPCMPEFSRIGDVDVPLAAVFESRVRDFSLDVISPYTANPIGIIRLSLEPSSAEAPSTTLKFNVGMHEFVGFPEREGTKVHAVLFLPGVSDESGATTTTWITDFDEGPVRFESMHSMSVPYPSPRDIFLRVSIFAKVSEIHLDKLLSWDDMRDTADKPKQKRKTARLPESEFYTEDTHDIFSRIQIHEITDDGTYQPVEVTQSSVMDAGVYQLHQGLARRIVVNLTHTSGDTLQWQNVSSMRMGRIRLVDASGNAPGLDSPVREVPIDLVAPPVVRDHADGTSNVKFVGRWDSTAHGSLLLDRATQDRYRVQATLLFNVTSSKLVEPMTFSLDLGLQIRSRQYIRQTSLFSLATLWNTVKIVHSTVGIFNVAIRPTSVKRATDLWRMNTRNDYIKGEEQLAGWTPRGVSLVRDFIGIEKRRRRIAEIETARSVLSSKALSVPNLAASPSDELDERQTALLTRVINLWQTKKAPAEIILNATNLEPPSNGAAFAPRSPSPLPAATPSLTATVRFVSKNPNLMKSSFLLTPDPTNTRWIRRFVELRKPYMHIYSTDGDEINAVNISTARVDHSPQIARLLNGSASRDVNGSGGAAHKDNIFAVFARRNTYIFRARSEREKIEWILRLDQSYFSSGEGSEESGDN</sequence>
<dbReference type="PRINTS" id="PR00380">
    <property type="entry name" value="KINESINHEAVY"/>
</dbReference>
<dbReference type="Gene3D" id="2.30.29.30">
    <property type="entry name" value="Pleckstrin-homology domain (PH domain)/Phosphotyrosine-binding domain (PTB)"/>
    <property type="match status" value="1"/>
</dbReference>
<keyword evidence="7 11" id="KW-0175">Coiled coil</keyword>
<feature type="region of interest" description="Disordered" evidence="12">
    <location>
        <begin position="605"/>
        <end position="627"/>
    </location>
</feature>
<evidence type="ECO:0000256" key="12">
    <source>
        <dbReference type="SAM" id="MobiDB-lite"/>
    </source>
</evidence>
<name>A0A6A7AED7_9PLEO</name>
<dbReference type="InterPro" id="IPR022164">
    <property type="entry name" value="Kinesin-like"/>
</dbReference>